<evidence type="ECO:0000313" key="1">
    <source>
        <dbReference type="Proteomes" id="UP000887579"/>
    </source>
</evidence>
<reference evidence="2" key="1">
    <citation type="submission" date="2022-11" db="UniProtKB">
        <authorList>
            <consortium name="WormBaseParasite"/>
        </authorList>
    </citation>
    <scope>IDENTIFICATION</scope>
</reference>
<dbReference type="WBParaSite" id="ES5_v2.g23740.t1">
    <property type="protein sequence ID" value="ES5_v2.g23740.t1"/>
    <property type="gene ID" value="ES5_v2.g23740"/>
</dbReference>
<organism evidence="1 2">
    <name type="scientific">Panagrolaimus sp. ES5</name>
    <dbReference type="NCBI Taxonomy" id="591445"/>
    <lineage>
        <taxon>Eukaryota</taxon>
        <taxon>Metazoa</taxon>
        <taxon>Ecdysozoa</taxon>
        <taxon>Nematoda</taxon>
        <taxon>Chromadorea</taxon>
        <taxon>Rhabditida</taxon>
        <taxon>Tylenchina</taxon>
        <taxon>Panagrolaimomorpha</taxon>
        <taxon>Panagrolaimoidea</taxon>
        <taxon>Panagrolaimidae</taxon>
        <taxon>Panagrolaimus</taxon>
    </lineage>
</organism>
<sequence>MEMDLNDEIDIEQTTAVPAKKPTQPIVPPTALPPDHGHGKDKKEDDGLSTGALAAIIVVVLIILVALIVIMVLIIRYFCCKKNKKNENNTESGQNGKQVKESEIFKAKPVIIQKPELAKPLAPDHIRADQFKYKGPLILQVKAPDEVPLVHELDNEKPPSIHQDQEIQWDSTMNEVYEIGSDVELMMDGDVPKPRKARSSLPSPYAAAGPKPPSGKKHKMTEKQKDKAIRE</sequence>
<accession>A0AC34G2W6</accession>
<name>A0AC34G2W6_9BILA</name>
<evidence type="ECO:0000313" key="2">
    <source>
        <dbReference type="WBParaSite" id="ES5_v2.g23740.t1"/>
    </source>
</evidence>
<proteinExistence type="predicted"/>
<protein>
    <submittedName>
        <fullName evidence="2">Uncharacterized protein</fullName>
    </submittedName>
</protein>
<dbReference type="Proteomes" id="UP000887579">
    <property type="component" value="Unplaced"/>
</dbReference>